<dbReference type="InterPro" id="IPR027417">
    <property type="entry name" value="P-loop_NTPase"/>
</dbReference>
<comment type="caution">
    <text evidence="2">The sequence shown here is derived from an EMBL/GenBank/DDBJ whole genome shotgun (WGS) entry which is preliminary data.</text>
</comment>
<organism evidence="2 4">
    <name type="scientific">Boletus edulis BED1</name>
    <dbReference type="NCBI Taxonomy" id="1328754"/>
    <lineage>
        <taxon>Eukaryota</taxon>
        <taxon>Fungi</taxon>
        <taxon>Dikarya</taxon>
        <taxon>Basidiomycota</taxon>
        <taxon>Agaricomycotina</taxon>
        <taxon>Agaricomycetes</taxon>
        <taxon>Agaricomycetidae</taxon>
        <taxon>Boletales</taxon>
        <taxon>Boletineae</taxon>
        <taxon>Boletaceae</taxon>
        <taxon>Boletoideae</taxon>
        <taxon>Boletus</taxon>
    </lineage>
</organism>
<keyword evidence="4" id="KW-1185">Reference proteome</keyword>
<evidence type="ECO:0000313" key="4">
    <source>
        <dbReference type="Proteomes" id="UP001194468"/>
    </source>
</evidence>
<evidence type="ECO:0000313" key="2">
    <source>
        <dbReference type="EMBL" id="KAF8419979.1"/>
    </source>
</evidence>
<gene>
    <name evidence="3" type="ORF">L210DRAFT_3491463</name>
    <name evidence="2" type="ORF">L210DRAFT_3491683</name>
    <name evidence="1" type="ORF">L210DRAFT_3494591</name>
</gene>
<dbReference type="Proteomes" id="UP001194468">
    <property type="component" value="Unassembled WGS sequence"/>
</dbReference>
<reference evidence="2" key="1">
    <citation type="submission" date="2019-10" db="EMBL/GenBank/DDBJ databases">
        <authorList>
            <consortium name="DOE Joint Genome Institute"/>
            <person name="Kuo A."/>
            <person name="Miyauchi S."/>
            <person name="Kiss E."/>
            <person name="Drula E."/>
            <person name="Kohler A."/>
            <person name="Sanchez-Garcia M."/>
            <person name="Andreopoulos B."/>
            <person name="Barry K.W."/>
            <person name="Bonito G."/>
            <person name="Buee M."/>
            <person name="Carver A."/>
            <person name="Chen C."/>
            <person name="Cichocki N."/>
            <person name="Clum A."/>
            <person name="Culley D."/>
            <person name="Crous P.W."/>
            <person name="Fauchery L."/>
            <person name="Girlanda M."/>
            <person name="Hayes R."/>
            <person name="Keri Z."/>
            <person name="LaButti K."/>
            <person name="Lipzen A."/>
            <person name="Lombard V."/>
            <person name="Magnuson J."/>
            <person name="Maillard F."/>
            <person name="Morin E."/>
            <person name="Murat C."/>
            <person name="Nolan M."/>
            <person name="Ohm R."/>
            <person name="Pangilinan J."/>
            <person name="Pereira M."/>
            <person name="Perotto S."/>
            <person name="Peter M."/>
            <person name="Riley R."/>
            <person name="Sitrit Y."/>
            <person name="Stielow B."/>
            <person name="Szollosi G."/>
            <person name="Zifcakova L."/>
            <person name="Stursova M."/>
            <person name="Spatafora J.W."/>
            <person name="Tedersoo L."/>
            <person name="Vaario L.-M."/>
            <person name="Yamada A."/>
            <person name="Yan M."/>
            <person name="Wang P."/>
            <person name="Xu J."/>
            <person name="Bruns T."/>
            <person name="Baldrian P."/>
            <person name="Vilgalys R."/>
            <person name="Henrissat B."/>
            <person name="Grigoriev I.V."/>
            <person name="Hibbett D."/>
            <person name="Nagy L.G."/>
            <person name="Martin F.M."/>
        </authorList>
    </citation>
    <scope>NUCLEOTIDE SEQUENCE</scope>
    <source>
        <strain evidence="2">BED1</strain>
    </source>
</reference>
<evidence type="ECO:0000313" key="1">
    <source>
        <dbReference type="EMBL" id="KAF8415984.1"/>
    </source>
</evidence>
<dbReference type="SUPFAM" id="SSF52540">
    <property type="entry name" value="P-loop containing nucleoside triphosphate hydrolases"/>
    <property type="match status" value="1"/>
</dbReference>
<protein>
    <submittedName>
        <fullName evidence="2">Uncharacterized protein</fullName>
    </submittedName>
</protein>
<accession>A0AAD4BCB4</accession>
<name>A0AAD4BCB4_BOLED</name>
<dbReference type="EMBL" id="WHUW01000165">
    <property type="protein sequence ID" value="KAF8419979.1"/>
    <property type="molecule type" value="Genomic_DNA"/>
</dbReference>
<dbReference type="AlphaFoldDB" id="A0AAD4BCB4"/>
<sequence>MERKFNIIRAGKEKKTITRQQLPLTAAYAFTDYRSQGQTIENVIVDIGHPPTGELTPFNAYVALSQKDERLDALDKLTMEWW</sequence>
<dbReference type="EMBL" id="WHUW01000279">
    <property type="protein sequence ID" value="KAF8415984.1"/>
    <property type="molecule type" value="Genomic_DNA"/>
</dbReference>
<dbReference type="EMBL" id="WHUW01000159">
    <property type="protein sequence ID" value="KAF8420297.1"/>
    <property type="molecule type" value="Genomic_DNA"/>
</dbReference>
<proteinExistence type="predicted"/>
<reference evidence="2" key="2">
    <citation type="journal article" date="2020" name="Nat. Commun.">
        <title>Large-scale genome sequencing of mycorrhizal fungi provides insights into the early evolution of symbiotic traits.</title>
        <authorList>
            <person name="Miyauchi S."/>
            <person name="Kiss E."/>
            <person name="Kuo A."/>
            <person name="Drula E."/>
            <person name="Kohler A."/>
            <person name="Sanchez-Garcia M."/>
            <person name="Morin E."/>
            <person name="Andreopoulos B."/>
            <person name="Barry K.W."/>
            <person name="Bonito G."/>
            <person name="Buee M."/>
            <person name="Carver A."/>
            <person name="Chen C."/>
            <person name="Cichocki N."/>
            <person name="Clum A."/>
            <person name="Culley D."/>
            <person name="Crous P.W."/>
            <person name="Fauchery L."/>
            <person name="Girlanda M."/>
            <person name="Hayes R.D."/>
            <person name="Keri Z."/>
            <person name="LaButti K."/>
            <person name="Lipzen A."/>
            <person name="Lombard V."/>
            <person name="Magnuson J."/>
            <person name="Maillard F."/>
            <person name="Murat C."/>
            <person name="Nolan M."/>
            <person name="Ohm R.A."/>
            <person name="Pangilinan J."/>
            <person name="Pereira M.F."/>
            <person name="Perotto S."/>
            <person name="Peter M."/>
            <person name="Pfister S."/>
            <person name="Riley R."/>
            <person name="Sitrit Y."/>
            <person name="Stielow J.B."/>
            <person name="Szollosi G."/>
            <person name="Zifcakova L."/>
            <person name="Stursova M."/>
            <person name="Spatafora J.W."/>
            <person name="Tedersoo L."/>
            <person name="Vaario L.M."/>
            <person name="Yamada A."/>
            <person name="Yan M."/>
            <person name="Wang P."/>
            <person name="Xu J."/>
            <person name="Bruns T."/>
            <person name="Baldrian P."/>
            <person name="Vilgalys R."/>
            <person name="Dunand C."/>
            <person name="Henrissat B."/>
            <person name="Grigoriev I.V."/>
            <person name="Hibbett D."/>
            <person name="Nagy L.G."/>
            <person name="Martin F.M."/>
        </authorList>
    </citation>
    <scope>NUCLEOTIDE SEQUENCE</scope>
    <source>
        <strain evidence="2">BED1</strain>
    </source>
</reference>
<evidence type="ECO:0000313" key="3">
    <source>
        <dbReference type="EMBL" id="KAF8420297.1"/>
    </source>
</evidence>